<protein>
    <recommendedName>
        <fullName evidence="4">ABC transporter permease</fullName>
    </recommendedName>
</protein>
<feature type="transmembrane region" description="Helical" evidence="1">
    <location>
        <begin position="87"/>
        <end position="109"/>
    </location>
</feature>
<comment type="caution">
    <text evidence="2">The sequence shown here is derived from an EMBL/GenBank/DDBJ whole genome shotgun (WGS) entry which is preliminary data.</text>
</comment>
<gene>
    <name evidence="2" type="ORF">GCM10009862_19360</name>
</gene>
<feature type="transmembrane region" description="Helical" evidence="1">
    <location>
        <begin position="252"/>
        <end position="270"/>
    </location>
</feature>
<feature type="transmembrane region" description="Helical" evidence="1">
    <location>
        <begin position="30"/>
        <end position="51"/>
    </location>
</feature>
<dbReference type="Proteomes" id="UP001500274">
    <property type="component" value="Unassembled WGS sequence"/>
</dbReference>
<sequence>MTAIAQRTASVHPTPLPVFRRWLSEGWRGLIGWSAGLAAVVFLYLPLYPAMKSPELIGLMDSLPPELVRTIGYENITTGAGYAQATFFGLTGFFLITIASITWGGAFTGGAEESGRLELTLAHGVGRVQYALESALALLAKMLVLGVVAWLLIWAMNGPGELELDAGNLVAVTTAWIGLGLFSGTAGFAAGALTGRRSWGVGVGAGVAVAGYVMQAVANNSEDLDWLRVLSPFHWAYGEAPLTNGFDWPGLVLLWGGSALLVAIGTAALARRDILG</sequence>
<name>A0ABN3PG94_9MICO</name>
<accession>A0ABN3PG94</accession>
<dbReference type="RefSeq" id="WP_077049445.1">
    <property type="nucleotide sequence ID" value="NZ_BAAARI010000012.1"/>
</dbReference>
<evidence type="ECO:0000313" key="2">
    <source>
        <dbReference type="EMBL" id="GAA2580279.1"/>
    </source>
</evidence>
<organism evidence="2 3">
    <name type="scientific">Microbacterium binotii</name>
    <dbReference type="NCBI Taxonomy" id="462710"/>
    <lineage>
        <taxon>Bacteria</taxon>
        <taxon>Bacillati</taxon>
        <taxon>Actinomycetota</taxon>
        <taxon>Actinomycetes</taxon>
        <taxon>Micrococcales</taxon>
        <taxon>Microbacteriaceae</taxon>
        <taxon>Microbacterium</taxon>
    </lineage>
</organism>
<evidence type="ECO:0008006" key="4">
    <source>
        <dbReference type="Google" id="ProtNLM"/>
    </source>
</evidence>
<reference evidence="2 3" key="1">
    <citation type="journal article" date="2019" name="Int. J. Syst. Evol. Microbiol.">
        <title>The Global Catalogue of Microorganisms (GCM) 10K type strain sequencing project: providing services to taxonomists for standard genome sequencing and annotation.</title>
        <authorList>
            <consortium name="The Broad Institute Genomics Platform"/>
            <consortium name="The Broad Institute Genome Sequencing Center for Infectious Disease"/>
            <person name="Wu L."/>
            <person name="Ma J."/>
        </authorList>
    </citation>
    <scope>NUCLEOTIDE SEQUENCE [LARGE SCALE GENOMIC DNA]</scope>
    <source>
        <strain evidence="2 3">JCM 16365</strain>
    </source>
</reference>
<evidence type="ECO:0000256" key="1">
    <source>
        <dbReference type="SAM" id="Phobius"/>
    </source>
</evidence>
<proteinExistence type="predicted"/>
<keyword evidence="1" id="KW-0812">Transmembrane</keyword>
<dbReference type="EMBL" id="BAAARI010000012">
    <property type="protein sequence ID" value="GAA2580279.1"/>
    <property type="molecule type" value="Genomic_DNA"/>
</dbReference>
<keyword evidence="1" id="KW-1133">Transmembrane helix</keyword>
<evidence type="ECO:0000313" key="3">
    <source>
        <dbReference type="Proteomes" id="UP001500274"/>
    </source>
</evidence>
<keyword evidence="1" id="KW-0472">Membrane</keyword>
<keyword evidence="3" id="KW-1185">Reference proteome</keyword>
<feature type="transmembrane region" description="Helical" evidence="1">
    <location>
        <begin position="168"/>
        <end position="192"/>
    </location>
</feature>
<feature type="transmembrane region" description="Helical" evidence="1">
    <location>
        <begin position="130"/>
        <end position="156"/>
    </location>
</feature>
<feature type="transmembrane region" description="Helical" evidence="1">
    <location>
        <begin position="199"/>
        <end position="218"/>
    </location>
</feature>